<dbReference type="PANTHER" id="PTHR48055:SF57">
    <property type="entry name" value="PROTEIN KINASE DOMAIN-CONTAINING PROTEIN"/>
    <property type="match status" value="1"/>
</dbReference>
<sequence length="82" mass="9292">MGHGIKKNGVLMKIGLVCIVEYGVGCQMSTKGDVHRFGMLLLEICTRKRPTDDMFKDGLSLHEVAKMALLIRGFFWEKEIHI</sequence>
<dbReference type="PANTHER" id="PTHR48055">
    <property type="entry name" value="LEUCINE-RICH REPEAT RECEPTOR PROTEIN KINASE EMS1"/>
    <property type="match status" value="1"/>
</dbReference>
<evidence type="ECO:0000313" key="2">
    <source>
        <dbReference type="Proteomes" id="UP000283530"/>
    </source>
</evidence>
<dbReference type="AlphaFoldDB" id="A0A443NJS6"/>
<keyword evidence="1" id="KW-0418">Kinase</keyword>
<proteinExistence type="predicted"/>
<evidence type="ECO:0000313" key="1">
    <source>
        <dbReference type="EMBL" id="RWR78763.1"/>
    </source>
</evidence>
<dbReference type="EMBL" id="QPKB01000003">
    <property type="protein sequence ID" value="RWR78763.1"/>
    <property type="molecule type" value="Genomic_DNA"/>
</dbReference>
<keyword evidence="1" id="KW-0675">Receptor</keyword>
<keyword evidence="2" id="KW-1185">Reference proteome</keyword>
<reference evidence="1 2" key="1">
    <citation type="journal article" date="2019" name="Nat. Plants">
        <title>Stout camphor tree genome fills gaps in understanding of flowering plant genome evolution.</title>
        <authorList>
            <person name="Chaw S.M."/>
            <person name="Liu Y.C."/>
            <person name="Wu Y.W."/>
            <person name="Wang H.Y."/>
            <person name="Lin C.I."/>
            <person name="Wu C.S."/>
            <person name="Ke H.M."/>
            <person name="Chang L.Y."/>
            <person name="Hsu C.Y."/>
            <person name="Yang H.T."/>
            <person name="Sudianto E."/>
            <person name="Hsu M.H."/>
            <person name="Wu K.P."/>
            <person name="Wang L.N."/>
            <person name="Leebens-Mack J.H."/>
            <person name="Tsai I.J."/>
        </authorList>
    </citation>
    <scope>NUCLEOTIDE SEQUENCE [LARGE SCALE GENOMIC DNA]</scope>
    <source>
        <strain evidence="2">cv. Chaw 1501</strain>
        <tissue evidence="1">Young leaves</tissue>
    </source>
</reference>
<name>A0A443NJS6_9MAGN</name>
<dbReference type="Gene3D" id="1.10.510.10">
    <property type="entry name" value="Transferase(Phosphotransferase) domain 1"/>
    <property type="match status" value="1"/>
</dbReference>
<dbReference type="GO" id="GO:0016301">
    <property type="term" value="F:kinase activity"/>
    <property type="evidence" value="ECO:0007669"/>
    <property type="project" value="UniProtKB-KW"/>
</dbReference>
<dbReference type="STRING" id="337451.A0A443NJS6"/>
<protein>
    <submittedName>
        <fullName evidence="1">Putative LRR receptor-like serine/threonine-protein kinase</fullName>
    </submittedName>
</protein>
<organism evidence="1 2">
    <name type="scientific">Cinnamomum micranthum f. kanehirae</name>
    <dbReference type="NCBI Taxonomy" id="337451"/>
    <lineage>
        <taxon>Eukaryota</taxon>
        <taxon>Viridiplantae</taxon>
        <taxon>Streptophyta</taxon>
        <taxon>Embryophyta</taxon>
        <taxon>Tracheophyta</taxon>
        <taxon>Spermatophyta</taxon>
        <taxon>Magnoliopsida</taxon>
        <taxon>Magnoliidae</taxon>
        <taxon>Laurales</taxon>
        <taxon>Lauraceae</taxon>
        <taxon>Cinnamomum</taxon>
    </lineage>
</organism>
<keyword evidence="1" id="KW-0808">Transferase</keyword>
<gene>
    <name evidence="1" type="ORF">CKAN_00730900</name>
</gene>
<comment type="caution">
    <text evidence="1">The sequence shown here is derived from an EMBL/GenBank/DDBJ whole genome shotgun (WGS) entry which is preliminary data.</text>
</comment>
<dbReference type="OrthoDB" id="1103805at2759"/>
<accession>A0A443NJS6</accession>
<dbReference type="InterPro" id="IPR051564">
    <property type="entry name" value="LRR_receptor-like_kinase"/>
</dbReference>
<dbReference type="Proteomes" id="UP000283530">
    <property type="component" value="Unassembled WGS sequence"/>
</dbReference>
<dbReference type="GO" id="GO:0016020">
    <property type="term" value="C:membrane"/>
    <property type="evidence" value="ECO:0007669"/>
    <property type="project" value="TreeGrafter"/>
</dbReference>